<feature type="binding site" evidence="3">
    <location>
        <position position="46"/>
    </location>
    <ligand>
        <name>ATP</name>
        <dbReference type="ChEBI" id="CHEBI:30616"/>
    </ligand>
</feature>
<dbReference type="SMART" id="SM00220">
    <property type="entry name" value="S_TKc"/>
    <property type="match status" value="1"/>
</dbReference>
<dbReference type="PROSITE" id="PS50011">
    <property type="entry name" value="PROTEIN_KINASE_DOM"/>
    <property type="match status" value="1"/>
</dbReference>
<dbReference type="PANTHER" id="PTHR24345">
    <property type="entry name" value="SERINE/THREONINE-PROTEIN KINASE PLK"/>
    <property type="match status" value="1"/>
</dbReference>
<feature type="domain" description="Protein kinase" evidence="6">
    <location>
        <begin position="19"/>
        <end position="330"/>
    </location>
</feature>
<dbReference type="InterPro" id="IPR008271">
    <property type="entry name" value="Ser/Thr_kinase_AS"/>
</dbReference>
<dbReference type="SUPFAM" id="SSF56112">
    <property type="entry name" value="Protein kinase-like (PK-like)"/>
    <property type="match status" value="1"/>
</dbReference>
<protein>
    <recommendedName>
        <fullName evidence="6">Protein kinase domain-containing protein</fullName>
    </recommendedName>
</protein>
<comment type="similarity">
    <text evidence="4">Belongs to the protein kinase superfamily.</text>
</comment>
<feature type="non-terminal residue" evidence="7">
    <location>
        <position position="417"/>
    </location>
</feature>
<dbReference type="Pfam" id="PF00069">
    <property type="entry name" value="Pkinase"/>
    <property type="match status" value="1"/>
</dbReference>
<evidence type="ECO:0000256" key="2">
    <source>
        <dbReference type="ARBA" id="ARBA00022840"/>
    </source>
</evidence>
<evidence type="ECO:0000256" key="1">
    <source>
        <dbReference type="ARBA" id="ARBA00022741"/>
    </source>
</evidence>
<proteinExistence type="inferred from homology"/>
<keyword evidence="4" id="KW-0723">Serine/threonine-protein kinase</keyword>
<comment type="caution">
    <text evidence="7">The sequence shown here is derived from an EMBL/GenBank/DDBJ whole genome shotgun (WGS) entry which is preliminary data.</text>
</comment>
<dbReference type="PROSITE" id="PS00108">
    <property type="entry name" value="PROTEIN_KINASE_ST"/>
    <property type="match status" value="1"/>
</dbReference>
<evidence type="ECO:0000313" key="8">
    <source>
        <dbReference type="Proteomes" id="UP000723463"/>
    </source>
</evidence>
<evidence type="ECO:0000313" key="7">
    <source>
        <dbReference type="EMBL" id="KAF9536337.1"/>
    </source>
</evidence>
<feature type="region of interest" description="Disordered" evidence="5">
    <location>
        <begin position="268"/>
        <end position="311"/>
    </location>
</feature>
<evidence type="ECO:0000259" key="6">
    <source>
        <dbReference type="PROSITE" id="PS50011"/>
    </source>
</evidence>
<dbReference type="PROSITE" id="PS00107">
    <property type="entry name" value="PROTEIN_KINASE_ATP"/>
    <property type="match status" value="1"/>
</dbReference>
<keyword evidence="4" id="KW-0418">Kinase</keyword>
<dbReference type="AlphaFoldDB" id="A0A9P6EUF7"/>
<keyword evidence="8" id="KW-1185">Reference proteome</keyword>
<evidence type="ECO:0000256" key="4">
    <source>
        <dbReference type="RuleBase" id="RU000304"/>
    </source>
</evidence>
<gene>
    <name evidence="7" type="ORF">EC957_011324</name>
</gene>
<dbReference type="GO" id="GO:0005634">
    <property type="term" value="C:nucleus"/>
    <property type="evidence" value="ECO:0007669"/>
    <property type="project" value="TreeGrafter"/>
</dbReference>
<dbReference type="InterPro" id="IPR000719">
    <property type="entry name" value="Prot_kinase_dom"/>
</dbReference>
<accession>A0A9P6EUF7</accession>
<name>A0A9P6EUF7_9FUNG</name>
<organism evidence="7 8">
    <name type="scientific">Mortierella hygrophila</name>
    <dbReference type="NCBI Taxonomy" id="979708"/>
    <lineage>
        <taxon>Eukaryota</taxon>
        <taxon>Fungi</taxon>
        <taxon>Fungi incertae sedis</taxon>
        <taxon>Mucoromycota</taxon>
        <taxon>Mortierellomycotina</taxon>
        <taxon>Mortierellomycetes</taxon>
        <taxon>Mortierellales</taxon>
        <taxon>Mortierellaceae</taxon>
        <taxon>Mortierella</taxon>
    </lineage>
</organism>
<evidence type="ECO:0000256" key="3">
    <source>
        <dbReference type="PROSITE-ProRule" id="PRU10141"/>
    </source>
</evidence>
<keyword evidence="2 3" id="KW-0067">ATP-binding</keyword>
<dbReference type="Gene3D" id="1.10.510.10">
    <property type="entry name" value="Transferase(Phosphotransferase) domain 1"/>
    <property type="match status" value="1"/>
</dbReference>
<dbReference type="InterPro" id="IPR011009">
    <property type="entry name" value="Kinase-like_dom_sf"/>
</dbReference>
<dbReference type="GO" id="GO:0004674">
    <property type="term" value="F:protein serine/threonine kinase activity"/>
    <property type="evidence" value="ECO:0007669"/>
    <property type="project" value="UniProtKB-KW"/>
</dbReference>
<dbReference type="Proteomes" id="UP000723463">
    <property type="component" value="Unassembled WGS sequence"/>
</dbReference>
<dbReference type="EMBL" id="JAAAXW010000797">
    <property type="protein sequence ID" value="KAF9536337.1"/>
    <property type="molecule type" value="Genomic_DNA"/>
</dbReference>
<evidence type="ECO:0000256" key="5">
    <source>
        <dbReference type="SAM" id="MobiDB-lite"/>
    </source>
</evidence>
<dbReference type="GO" id="GO:0005524">
    <property type="term" value="F:ATP binding"/>
    <property type="evidence" value="ECO:0007669"/>
    <property type="project" value="UniProtKB-UniRule"/>
</dbReference>
<keyword evidence="4" id="KW-0808">Transferase</keyword>
<keyword evidence="1 3" id="KW-0547">Nucleotide-binding</keyword>
<dbReference type="InterPro" id="IPR017441">
    <property type="entry name" value="Protein_kinase_ATP_BS"/>
</dbReference>
<reference evidence="7" key="1">
    <citation type="journal article" date="2020" name="Fungal Divers.">
        <title>Resolving the Mortierellaceae phylogeny through synthesis of multi-gene phylogenetics and phylogenomics.</title>
        <authorList>
            <person name="Vandepol N."/>
            <person name="Liber J."/>
            <person name="Desiro A."/>
            <person name="Na H."/>
            <person name="Kennedy M."/>
            <person name="Barry K."/>
            <person name="Grigoriev I.V."/>
            <person name="Miller A.N."/>
            <person name="O'Donnell K."/>
            <person name="Stajich J.E."/>
            <person name="Bonito G."/>
        </authorList>
    </citation>
    <scope>NUCLEOTIDE SEQUENCE</scope>
    <source>
        <strain evidence="7">NRRL 2591</strain>
    </source>
</reference>
<sequence length="417" mass="46207">GEFQAKTLPLDIYHGTKMYTCDTILGNGTYGMCYKATKDHEVFVLKISYCPPEQPNRKVVAMNEIRILSTSHHEHITHSHDSFEVGHLTILVLDLYEGGDLFDKLANRLTKEKLLGLPEEDVSRWMWQVLEACIYLHDELGVVHRDLKPANILLDAQGNVRVADFGLSFYPSQGLMTVCAGTPGFCAPEVIAREIYGQEVDVFSFGVMVRQLLYGVRPESRVPLKGKGVAATKLIEDCMRSQYDRVSFAELREYEFFARWRRITNVNGKRPQRNSDANEEPRKRSAHSPSSPPHTVPNITPNPSAMVPNITANPSASVSASVAASAHAVTSTPSHYSAAEATPELVEEPADLPHIPTAEDATPFWMALITPNPDLPFMVAVAQIDPLNDPLSWAVGEGQQELTDFAFLDQPSGSHEQ</sequence>